<feature type="compositionally biased region" description="Low complexity" evidence="1">
    <location>
        <begin position="237"/>
        <end position="253"/>
    </location>
</feature>
<keyword evidence="2" id="KW-1133">Transmembrane helix</keyword>
<dbReference type="GO" id="GO:0004617">
    <property type="term" value="F:phosphoglycerate dehydrogenase activity"/>
    <property type="evidence" value="ECO:0007669"/>
    <property type="project" value="TreeGrafter"/>
</dbReference>
<protein>
    <submittedName>
        <fullName evidence="4">Uncharacterized protein At1g01500</fullName>
    </submittedName>
</protein>
<keyword evidence="3" id="KW-1185">Reference proteome</keyword>
<proteinExistence type="predicted"/>
<dbReference type="Proteomes" id="UP000515123">
    <property type="component" value="Linkage group 24"/>
</dbReference>
<evidence type="ECO:0000256" key="2">
    <source>
        <dbReference type="SAM" id="Phobius"/>
    </source>
</evidence>
<evidence type="ECO:0000313" key="3">
    <source>
        <dbReference type="Proteomes" id="UP000515123"/>
    </source>
</evidence>
<sequence>MDPRPAAEEEGAEAAALFRRLSIGGGGGGNSSAAAASAAWLEIRLFYVRVAPCAVEAAPPRLTLAHLRREAGAALEINGARVPAAERTAVALRRDRLDRAGAGATYVGTDGVRLAGAALEFEVSDDRGNLILCGALERVEAPWSNGAIGFPDHLPCSSDRDPRTGWSMDCYSAASIASSAFAQPKLGISSPSIEVYVAGCFAGVPLILSQTIQLSPRRKPVRPGGLDSIPEDEDTSGRGQSSSESSIPRRASSAVGEEEEENEYDPEMKVGHNYYPDGWYTDEDGQLSWFNAGVRVGVGIGLGMCVGIGIGVGLLMRSYQATTRSFKRRFF</sequence>
<feature type="transmembrane region" description="Helical" evidence="2">
    <location>
        <begin position="296"/>
        <end position="319"/>
    </location>
</feature>
<gene>
    <name evidence="4" type="primary">LOC109728719</name>
</gene>
<evidence type="ECO:0000313" key="4">
    <source>
        <dbReference type="RefSeq" id="XP_020114805.1"/>
    </source>
</evidence>
<accession>A0A6P5HLL8</accession>
<keyword evidence="2" id="KW-0812">Transmembrane</keyword>
<dbReference type="AlphaFoldDB" id="A0A6P5HLL8"/>
<organism evidence="3 4">
    <name type="scientific">Ananas comosus</name>
    <name type="common">Pineapple</name>
    <name type="synonym">Ananas ananas</name>
    <dbReference type="NCBI Taxonomy" id="4615"/>
    <lineage>
        <taxon>Eukaryota</taxon>
        <taxon>Viridiplantae</taxon>
        <taxon>Streptophyta</taxon>
        <taxon>Embryophyta</taxon>
        <taxon>Tracheophyta</taxon>
        <taxon>Spermatophyta</taxon>
        <taxon>Magnoliopsida</taxon>
        <taxon>Liliopsida</taxon>
        <taxon>Poales</taxon>
        <taxon>Bromeliaceae</taxon>
        <taxon>Bromelioideae</taxon>
        <taxon>Ananas</taxon>
    </lineage>
</organism>
<reference evidence="3" key="1">
    <citation type="journal article" date="2015" name="Nat. Genet.">
        <title>The pineapple genome and the evolution of CAM photosynthesis.</title>
        <authorList>
            <person name="Ming R."/>
            <person name="VanBuren R."/>
            <person name="Wai C.M."/>
            <person name="Tang H."/>
            <person name="Schatz M.C."/>
            <person name="Bowers J.E."/>
            <person name="Lyons E."/>
            <person name="Wang M.L."/>
            <person name="Chen J."/>
            <person name="Biggers E."/>
            <person name="Zhang J."/>
            <person name="Huang L."/>
            <person name="Zhang L."/>
            <person name="Miao W."/>
            <person name="Zhang J."/>
            <person name="Ye Z."/>
            <person name="Miao C."/>
            <person name="Lin Z."/>
            <person name="Wang H."/>
            <person name="Zhou H."/>
            <person name="Yim W.C."/>
            <person name="Priest H.D."/>
            <person name="Zheng C."/>
            <person name="Woodhouse M."/>
            <person name="Edger P.P."/>
            <person name="Guyot R."/>
            <person name="Guo H.B."/>
            <person name="Guo H."/>
            <person name="Zheng G."/>
            <person name="Singh R."/>
            <person name="Sharma A."/>
            <person name="Min X."/>
            <person name="Zheng Y."/>
            <person name="Lee H."/>
            <person name="Gurtowski J."/>
            <person name="Sedlazeck F.J."/>
            <person name="Harkess A."/>
            <person name="McKain M.R."/>
            <person name="Liao Z."/>
            <person name="Fang J."/>
            <person name="Liu J."/>
            <person name="Zhang X."/>
            <person name="Zhang Q."/>
            <person name="Hu W."/>
            <person name="Qin Y."/>
            <person name="Wang K."/>
            <person name="Chen L.Y."/>
            <person name="Shirley N."/>
            <person name="Lin Y.R."/>
            <person name="Liu L.Y."/>
            <person name="Hernandez A.G."/>
            <person name="Wright C.L."/>
            <person name="Bulone V."/>
            <person name="Tuskan G.A."/>
            <person name="Heath K."/>
            <person name="Zee F."/>
            <person name="Moore P.H."/>
            <person name="Sunkar R."/>
            <person name="Leebens-Mack J.H."/>
            <person name="Mockler T."/>
            <person name="Bennetzen J.L."/>
            <person name="Freeling M."/>
            <person name="Sankoff D."/>
            <person name="Paterson A.H."/>
            <person name="Zhu X."/>
            <person name="Yang X."/>
            <person name="Smith J.A."/>
            <person name="Cushman J.C."/>
            <person name="Paull R.E."/>
            <person name="Yu Q."/>
        </authorList>
    </citation>
    <scope>NUCLEOTIDE SEQUENCE [LARGE SCALE GENOMIC DNA]</scope>
    <source>
        <strain evidence="3">cv. F153</strain>
    </source>
</reference>
<reference evidence="4" key="2">
    <citation type="submission" date="2025-08" db="UniProtKB">
        <authorList>
            <consortium name="RefSeq"/>
        </authorList>
    </citation>
    <scope>IDENTIFICATION</scope>
    <source>
        <tissue evidence="4">Leaf</tissue>
    </source>
</reference>
<dbReference type="Gramene" id="Aco013303.1.mrna1">
    <property type="protein sequence ID" value="Aco013303.1.mrna1"/>
    <property type="gene ID" value="Aco013303.1.path1"/>
</dbReference>
<feature type="compositionally biased region" description="Acidic residues" evidence="1">
    <location>
        <begin position="256"/>
        <end position="265"/>
    </location>
</feature>
<dbReference type="PANTHER" id="PTHR42938">
    <property type="entry name" value="FORMATE DEHYDROGENASE 1"/>
    <property type="match status" value="1"/>
</dbReference>
<evidence type="ECO:0000256" key="1">
    <source>
        <dbReference type="SAM" id="MobiDB-lite"/>
    </source>
</evidence>
<dbReference type="RefSeq" id="XP_020114805.1">
    <property type="nucleotide sequence ID" value="XM_020259216.1"/>
</dbReference>
<feature type="region of interest" description="Disordered" evidence="1">
    <location>
        <begin position="217"/>
        <end position="269"/>
    </location>
</feature>
<dbReference type="OrthoDB" id="2016101at2759"/>
<keyword evidence="2" id="KW-0472">Membrane</keyword>
<name>A0A6P5HLL8_ANACO</name>
<dbReference type="PANTHER" id="PTHR42938:SF19">
    <property type="entry name" value="OS08G0151600 PROTEIN"/>
    <property type="match status" value="1"/>
</dbReference>
<dbReference type="GeneID" id="109728719"/>